<proteinExistence type="inferred from homology"/>
<keyword evidence="11 12" id="KW-0472">Membrane</keyword>
<keyword evidence="15" id="KW-1185">Reference proteome</keyword>
<feature type="transmembrane region" description="Helical" evidence="12">
    <location>
        <begin position="91"/>
        <end position="117"/>
    </location>
</feature>
<dbReference type="Proteomes" id="UP000293142">
    <property type="component" value="Unassembled WGS sequence"/>
</dbReference>
<dbReference type="GO" id="GO:0016682">
    <property type="term" value="F:oxidoreductase activity, acting on diphenols and related substances as donors, oxygen as acceptor"/>
    <property type="evidence" value="ECO:0007669"/>
    <property type="project" value="TreeGrafter"/>
</dbReference>
<feature type="transmembrane region" description="Helical" evidence="12">
    <location>
        <begin position="329"/>
        <end position="351"/>
    </location>
</feature>
<evidence type="ECO:0000256" key="4">
    <source>
        <dbReference type="ARBA" id="ARBA00022475"/>
    </source>
</evidence>
<keyword evidence="9 12" id="KW-1133">Transmembrane helix</keyword>
<keyword evidence="4 12" id="KW-1003">Cell membrane</keyword>
<evidence type="ECO:0000256" key="10">
    <source>
        <dbReference type="ARBA" id="ARBA00023004"/>
    </source>
</evidence>
<comment type="caution">
    <text evidence="14">The sequence shown here is derived from an EMBL/GenBank/DDBJ whole genome shotgun (WGS) entry which is preliminary data.</text>
</comment>
<evidence type="ECO:0000256" key="13">
    <source>
        <dbReference type="SAM" id="MobiDB-lite"/>
    </source>
</evidence>
<reference evidence="14 15" key="1">
    <citation type="submission" date="2019-02" db="EMBL/GenBank/DDBJ databases">
        <title>Paenibacillus sp. nov., isolated from surface-sterilized tissue of Thalictrum simplex L.</title>
        <authorList>
            <person name="Tuo L."/>
        </authorList>
    </citation>
    <scope>NUCLEOTIDE SEQUENCE [LARGE SCALE GENOMIC DNA]</scope>
    <source>
        <strain evidence="14 15">N2SHLJ1</strain>
    </source>
</reference>
<evidence type="ECO:0000256" key="2">
    <source>
        <dbReference type="ARBA" id="ARBA00009819"/>
    </source>
</evidence>
<dbReference type="GO" id="GO:0009055">
    <property type="term" value="F:electron transfer activity"/>
    <property type="evidence" value="ECO:0007669"/>
    <property type="project" value="UniProtKB-UniRule"/>
</dbReference>
<dbReference type="InterPro" id="IPR002585">
    <property type="entry name" value="Cyt-d_ubiquinol_oxidase_su_1"/>
</dbReference>
<protein>
    <submittedName>
        <fullName evidence="14">Cytochrome ubiquinol oxidase subunit I</fullName>
    </submittedName>
</protein>
<dbReference type="RefSeq" id="WP_131015441.1">
    <property type="nucleotide sequence ID" value="NZ_SIRE01000015.1"/>
</dbReference>
<gene>
    <name evidence="14" type="ORF">EYB31_21365</name>
</gene>
<feature type="transmembrane region" description="Helical" evidence="12">
    <location>
        <begin position="53"/>
        <end position="71"/>
    </location>
</feature>
<organism evidence="14 15">
    <name type="scientific">Paenibacillus thalictri</name>
    <dbReference type="NCBI Taxonomy" id="2527873"/>
    <lineage>
        <taxon>Bacteria</taxon>
        <taxon>Bacillati</taxon>
        <taxon>Bacillota</taxon>
        <taxon>Bacilli</taxon>
        <taxon>Bacillales</taxon>
        <taxon>Paenibacillaceae</taxon>
        <taxon>Paenibacillus</taxon>
    </lineage>
</organism>
<dbReference type="EMBL" id="SIRE01000015">
    <property type="protein sequence ID" value="TBL76096.1"/>
    <property type="molecule type" value="Genomic_DNA"/>
</dbReference>
<name>A0A4Q9DQ35_9BACL</name>
<keyword evidence="6 12" id="KW-0812">Transmembrane</keyword>
<keyword evidence="7 12" id="KW-0479">Metal-binding</keyword>
<dbReference type="GO" id="GO:0020037">
    <property type="term" value="F:heme binding"/>
    <property type="evidence" value="ECO:0007669"/>
    <property type="project" value="TreeGrafter"/>
</dbReference>
<keyword evidence="10 12" id="KW-0408">Iron</keyword>
<feature type="transmembrane region" description="Helical" evidence="12">
    <location>
        <begin position="16"/>
        <end position="41"/>
    </location>
</feature>
<dbReference type="GO" id="GO:0070069">
    <property type="term" value="C:cytochrome complex"/>
    <property type="evidence" value="ECO:0007669"/>
    <property type="project" value="UniProtKB-UniRule"/>
</dbReference>
<feature type="transmembrane region" description="Helical" evidence="12">
    <location>
        <begin position="124"/>
        <end position="144"/>
    </location>
</feature>
<feature type="transmembrane region" description="Helical" evidence="12">
    <location>
        <begin position="181"/>
        <end position="205"/>
    </location>
</feature>
<evidence type="ECO:0000313" key="15">
    <source>
        <dbReference type="Proteomes" id="UP000293142"/>
    </source>
</evidence>
<evidence type="ECO:0000313" key="14">
    <source>
        <dbReference type="EMBL" id="TBL76096.1"/>
    </source>
</evidence>
<evidence type="ECO:0000256" key="3">
    <source>
        <dbReference type="ARBA" id="ARBA00022448"/>
    </source>
</evidence>
<feature type="region of interest" description="Disordered" evidence="13">
    <location>
        <begin position="445"/>
        <end position="465"/>
    </location>
</feature>
<dbReference type="GO" id="GO:0019646">
    <property type="term" value="P:aerobic electron transport chain"/>
    <property type="evidence" value="ECO:0007669"/>
    <property type="project" value="InterPro"/>
</dbReference>
<evidence type="ECO:0000256" key="1">
    <source>
        <dbReference type="ARBA" id="ARBA00004651"/>
    </source>
</evidence>
<feature type="transmembrane region" description="Helical" evidence="12">
    <location>
        <begin position="217"/>
        <end position="235"/>
    </location>
</feature>
<dbReference type="Pfam" id="PF01654">
    <property type="entry name" value="Cyt_bd_oxida_I"/>
    <property type="match status" value="1"/>
</dbReference>
<sequence length="465" mass="51736">MEALDLARWQFGITTIYHFLIVPLSIGLAYLIAFMQTMYVYKKDDRYKRLTKFWGKIFLLNFAVGVVTGIMQEFQFGMNWADYSRFVGAVFGGPLAVEALVAFFLESTFLGIWLFGWERLSKKLHLACIWLVALSATVSAFWILSANSFMQEPVGFELVNGRAEMTSFFALLMNKQLWVEFPHVIFGALSTGALFVTGISAYKILRRQQTELFKTSFAIGIVLALMSSLLTAFAGHDQAQHLMKSQPMKMAASEALWHSSGESAPWTVIAGIDPKKQANSFQVEIPYALSILSYNKPYGKVPGILELQAQYEQKYGPGNYIPPVRTSFWSFRIMVAAGMAMIGLGLFGTFAVAKGRLERYRFFLKWMIPAIALPYIGNTAGWIMTEVGRQPWIVFGLQKTEAGVSPLVSSGMVATTLIGFSLVYGILAVIFVYLVMREVRKGVEDSAHGDGEGKHGADQPPVAVL</sequence>
<evidence type="ECO:0000256" key="8">
    <source>
        <dbReference type="ARBA" id="ARBA00022982"/>
    </source>
</evidence>
<feature type="transmembrane region" description="Helical" evidence="12">
    <location>
        <begin position="363"/>
        <end position="384"/>
    </location>
</feature>
<accession>A0A4Q9DQ35</accession>
<comment type="similarity">
    <text evidence="2 12">Belongs to the cytochrome ubiquinol oxidase subunit 1 family.</text>
</comment>
<keyword evidence="8 12" id="KW-0249">Electron transport</keyword>
<dbReference type="PANTHER" id="PTHR30365">
    <property type="entry name" value="CYTOCHROME D UBIQUINOL OXIDASE"/>
    <property type="match status" value="1"/>
</dbReference>
<evidence type="ECO:0000256" key="5">
    <source>
        <dbReference type="ARBA" id="ARBA00022617"/>
    </source>
</evidence>
<keyword evidence="5 12" id="KW-0349">Heme</keyword>
<dbReference type="OrthoDB" id="9807042at2"/>
<comment type="subcellular location">
    <subcellularLocation>
        <location evidence="1">Cell membrane</location>
        <topology evidence="1">Multi-pass membrane protein</topology>
    </subcellularLocation>
</comment>
<dbReference type="PANTHER" id="PTHR30365:SF15">
    <property type="entry name" value="CYTOCHROME BD UBIQUINOL OXIDASE SUBUNIT 1"/>
    <property type="match status" value="1"/>
</dbReference>
<evidence type="ECO:0000256" key="12">
    <source>
        <dbReference type="PIRNR" id="PIRNR006446"/>
    </source>
</evidence>
<keyword evidence="3 12" id="KW-0813">Transport</keyword>
<feature type="transmembrane region" description="Helical" evidence="12">
    <location>
        <begin position="412"/>
        <end position="436"/>
    </location>
</feature>
<dbReference type="GO" id="GO:0046872">
    <property type="term" value="F:metal ion binding"/>
    <property type="evidence" value="ECO:0007669"/>
    <property type="project" value="UniProtKB-UniRule"/>
</dbReference>
<evidence type="ECO:0000256" key="6">
    <source>
        <dbReference type="ARBA" id="ARBA00022692"/>
    </source>
</evidence>
<feature type="compositionally biased region" description="Basic and acidic residues" evidence="13">
    <location>
        <begin position="445"/>
        <end position="457"/>
    </location>
</feature>
<evidence type="ECO:0000256" key="7">
    <source>
        <dbReference type="ARBA" id="ARBA00022723"/>
    </source>
</evidence>
<dbReference type="PIRSF" id="PIRSF006446">
    <property type="entry name" value="Cyt_quinol_oxidase_1"/>
    <property type="match status" value="1"/>
</dbReference>
<dbReference type="GO" id="GO:0005886">
    <property type="term" value="C:plasma membrane"/>
    <property type="evidence" value="ECO:0007669"/>
    <property type="project" value="UniProtKB-SubCell"/>
</dbReference>
<evidence type="ECO:0000256" key="9">
    <source>
        <dbReference type="ARBA" id="ARBA00022989"/>
    </source>
</evidence>
<dbReference type="AlphaFoldDB" id="A0A4Q9DQ35"/>
<evidence type="ECO:0000256" key="11">
    <source>
        <dbReference type="ARBA" id="ARBA00023136"/>
    </source>
</evidence>